<evidence type="ECO:0000256" key="6">
    <source>
        <dbReference type="ARBA" id="ARBA00022989"/>
    </source>
</evidence>
<name>A0A271IYT0_9BACT</name>
<comment type="similarity">
    <text evidence="2">Belongs to the malectin family.</text>
</comment>
<dbReference type="Gene3D" id="2.60.120.430">
    <property type="entry name" value="Galactose-binding lectin"/>
    <property type="match status" value="1"/>
</dbReference>
<evidence type="ECO:0000256" key="8">
    <source>
        <dbReference type="ARBA" id="ARBA00023180"/>
    </source>
</evidence>
<keyword evidence="3" id="KW-0812">Transmembrane</keyword>
<evidence type="ECO:0000313" key="11">
    <source>
        <dbReference type="EMBL" id="PAP75964.1"/>
    </source>
</evidence>
<feature type="domain" description="Malectin" evidence="10">
    <location>
        <begin position="360"/>
        <end position="504"/>
    </location>
</feature>
<keyword evidence="12" id="KW-1185">Reference proteome</keyword>
<comment type="caution">
    <text evidence="11">The sequence shown here is derived from an EMBL/GenBank/DDBJ whole genome shotgun (WGS) entry which is preliminary data.</text>
</comment>
<keyword evidence="5" id="KW-0256">Endoplasmic reticulum</keyword>
<dbReference type="Gene3D" id="2.60.40.10">
    <property type="entry name" value="Immunoglobulins"/>
    <property type="match status" value="1"/>
</dbReference>
<evidence type="ECO:0000256" key="1">
    <source>
        <dbReference type="ARBA" id="ARBA00004115"/>
    </source>
</evidence>
<accession>A0A271IYT0</accession>
<evidence type="ECO:0000256" key="4">
    <source>
        <dbReference type="ARBA" id="ARBA00022729"/>
    </source>
</evidence>
<protein>
    <recommendedName>
        <fullName evidence="10">Malectin domain-containing protein</fullName>
    </recommendedName>
</protein>
<dbReference type="InterPro" id="IPR013783">
    <property type="entry name" value="Ig-like_fold"/>
</dbReference>
<evidence type="ECO:0000256" key="3">
    <source>
        <dbReference type="ARBA" id="ARBA00022692"/>
    </source>
</evidence>
<dbReference type="SUPFAM" id="SSF49785">
    <property type="entry name" value="Galactose-binding domain-like"/>
    <property type="match status" value="1"/>
</dbReference>
<keyword evidence="6" id="KW-1133">Transmembrane helix</keyword>
<dbReference type="NCBIfam" id="TIGR04183">
    <property type="entry name" value="Por_Secre_tail"/>
    <property type="match status" value="1"/>
</dbReference>
<keyword evidence="4" id="KW-0732">Signal</keyword>
<evidence type="ECO:0000256" key="7">
    <source>
        <dbReference type="ARBA" id="ARBA00023136"/>
    </source>
</evidence>
<keyword evidence="9" id="KW-0119">Carbohydrate metabolism</keyword>
<dbReference type="InterPro" id="IPR039155">
    <property type="entry name" value="MLEC"/>
</dbReference>
<comment type="subcellular location">
    <subcellularLocation>
        <location evidence="1">Endoplasmic reticulum membrane</location>
        <topology evidence="1">Single-pass type I membrane protein</topology>
    </subcellularLocation>
</comment>
<proteinExistence type="inferred from homology"/>
<evidence type="ECO:0000313" key="12">
    <source>
        <dbReference type="Proteomes" id="UP000216339"/>
    </source>
</evidence>
<keyword evidence="8" id="KW-0325">Glycoprotein</keyword>
<evidence type="ECO:0000259" key="10">
    <source>
        <dbReference type="Pfam" id="PF11721"/>
    </source>
</evidence>
<dbReference type="AlphaFoldDB" id="A0A271IYT0"/>
<dbReference type="PANTHER" id="PTHR13460">
    <property type="match status" value="1"/>
</dbReference>
<evidence type="ECO:0000256" key="9">
    <source>
        <dbReference type="ARBA" id="ARBA00023277"/>
    </source>
</evidence>
<evidence type="ECO:0000256" key="2">
    <source>
        <dbReference type="ARBA" id="ARBA00009141"/>
    </source>
</evidence>
<dbReference type="GO" id="GO:0016020">
    <property type="term" value="C:membrane"/>
    <property type="evidence" value="ECO:0007669"/>
    <property type="project" value="TreeGrafter"/>
</dbReference>
<reference evidence="11 12" key="1">
    <citation type="submission" date="2016-11" db="EMBL/GenBank/DDBJ databases">
        <title>Study of marine rhodopsin-containing bacteria.</title>
        <authorList>
            <person name="Yoshizawa S."/>
            <person name="Kumagai Y."/>
            <person name="Kogure K."/>
        </authorList>
    </citation>
    <scope>NUCLEOTIDE SEQUENCE [LARGE SCALE GENOMIC DNA]</scope>
    <source>
        <strain evidence="11 12">SAORIC-28</strain>
    </source>
</reference>
<dbReference type="InterPro" id="IPR021720">
    <property type="entry name" value="Malectin_dom"/>
</dbReference>
<organism evidence="11 12">
    <name type="scientific">Rubrivirga marina</name>
    <dbReference type="NCBI Taxonomy" id="1196024"/>
    <lineage>
        <taxon>Bacteria</taxon>
        <taxon>Pseudomonadati</taxon>
        <taxon>Rhodothermota</taxon>
        <taxon>Rhodothermia</taxon>
        <taxon>Rhodothermales</taxon>
        <taxon>Rubricoccaceae</taxon>
        <taxon>Rubrivirga</taxon>
    </lineage>
</organism>
<sequence>MSRLIHLTSAAVLVASFLVAPITLGQAPLLRFENLDGAPFPDRLVMSRIGTLASPPPANGVHDVSKVRLHNDGTGPLTVSSLSVSGAFELATSPTLPLTVAAGGSTDVSVRFIAESGTQSGGTRGPHLGYLTIGSDDPSTPSAVVTLRGYWQNLSENNKEPSLVQLIEQLFGYGTKILRSGESVVSQGRIERVGDEVISPFWRAADPDQPVSVQQLAAYHVCCTDGDPLFWYERGTTATTQIVRHNAADGQTVLPRRAGSSVALAIGTFTPGLTEFGFRTGNEWSDPFKNDATPDDCSGGIGTCGQHVRFWPAKDPSGTVIPDSYFLTMDFAGINYDFNDNVYLISNIAPVTPVATSGTVRLNAGGPEVTTGEKTFGANAFATNGQSYTPTCDLGDIAGTTDDDLYRTELEPVPTGPRAFAYNVPVSNGPYTVRLHFAEIYWGSCEAPAATVGKRVFSVTVEGQSVLTNLDIFAEVGVRAALVKTFQTTVTGNMLNVSFLASANNPMLSAIEIVPGGPTDPSIVVDGNRGFRYLGTPSLGVTVDDLAAQNLVRGVPGYYPPAIPPNLYTSYDATSASWNVSAGTGEVLTPGQAFRWFMYDRNVGNPAVSRSVELPFTLSTDFAPNAADVTVELQTGGSRFNYLANPFGVDLDVTGIFGWPGGDNVAPIFGVEVFDDLTLSWKPAVGSIAPWAAFRIRAKGPFLNGDPRTLTIPASATLSGAQQADRQVVATADREAGVVRLAFALDGRSLDGQPLADRSFAVAFTDDARTSLDEADAPKSAPLAEASLTLGARIDGRLVGVDARPFVAGEVPLALDARGAARELTLSWDATALPAGLPVTLVDLATGAEVDVRTQTSYAFQAASRPALSEDEVAGLGELADGAAAMDRFVLRIGTVLTDAEAVRALALTTIAPNPLSSTARVAFDVPTSGRARVSVVDVRGREVAVLVDGVVEAGRHEAVLDGSGLAAGVYLVRLEADGRVVTRQAAVVR</sequence>
<dbReference type="OrthoDB" id="1652165at2"/>
<dbReference type="RefSeq" id="WP_095509608.1">
    <property type="nucleotide sequence ID" value="NZ_MQWD01000001.1"/>
</dbReference>
<dbReference type="InterPro" id="IPR026444">
    <property type="entry name" value="Secre_tail"/>
</dbReference>
<evidence type="ECO:0000256" key="5">
    <source>
        <dbReference type="ARBA" id="ARBA00022824"/>
    </source>
</evidence>
<keyword evidence="7" id="KW-0472">Membrane</keyword>
<dbReference type="InterPro" id="IPR008979">
    <property type="entry name" value="Galactose-bd-like_sf"/>
</dbReference>
<dbReference type="PANTHER" id="PTHR13460:SF0">
    <property type="entry name" value="MALECTIN"/>
    <property type="match status" value="1"/>
</dbReference>
<dbReference type="EMBL" id="MQWD01000001">
    <property type="protein sequence ID" value="PAP75964.1"/>
    <property type="molecule type" value="Genomic_DNA"/>
</dbReference>
<dbReference type="GO" id="GO:0030246">
    <property type="term" value="F:carbohydrate binding"/>
    <property type="evidence" value="ECO:0007669"/>
    <property type="project" value="InterPro"/>
</dbReference>
<gene>
    <name evidence="11" type="ORF">BSZ37_05675</name>
</gene>
<dbReference type="Pfam" id="PF11721">
    <property type="entry name" value="Malectin"/>
    <property type="match status" value="1"/>
</dbReference>
<dbReference type="Proteomes" id="UP000216339">
    <property type="component" value="Unassembled WGS sequence"/>
</dbReference>